<gene>
    <name evidence="2" type="ORF">BJ998_001085</name>
</gene>
<feature type="region of interest" description="Disordered" evidence="1">
    <location>
        <begin position="83"/>
        <end position="104"/>
    </location>
</feature>
<evidence type="ECO:0000313" key="2">
    <source>
        <dbReference type="EMBL" id="MBB5889889.1"/>
    </source>
</evidence>
<comment type="caution">
    <text evidence="2">The sequence shown here is derived from an EMBL/GenBank/DDBJ whole genome shotgun (WGS) entry which is preliminary data.</text>
</comment>
<protein>
    <submittedName>
        <fullName evidence="2">Uncharacterized protein</fullName>
    </submittedName>
</protein>
<organism evidence="2 3">
    <name type="scientific">Kutzneria kofuensis</name>
    <dbReference type="NCBI Taxonomy" id="103725"/>
    <lineage>
        <taxon>Bacteria</taxon>
        <taxon>Bacillati</taxon>
        <taxon>Actinomycetota</taxon>
        <taxon>Actinomycetes</taxon>
        <taxon>Pseudonocardiales</taxon>
        <taxon>Pseudonocardiaceae</taxon>
        <taxon>Kutzneria</taxon>
    </lineage>
</organism>
<dbReference type="EMBL" id="JACHIR010000001">
    <property type="protein sequence ID" value="MBB5889889.1"/>
    <property type="molecule type" value="Genomic_DNA"/>
</dbReference>
<dbReference type="AlphaFoldDB" id="A0A7W9KC36"/>
<reference evidence="2 3" key="1">
    <citation type="submission" date="2020-08" db="EMBL/GenBank/DDBJ databases">
        <title>Sequencing the genomes of 1000 actinobacteria strains.</title>
        <authorList>
            <person name="Klenk H.-P."/>
        </authorList>
    </citation>
    <scope>NUCLEOTIDE SEQUENCE [LARGE SCALE GENOMIC DNA]</scope>
    <source>
        <strain evidence="2 3">DSM 43851</strain>
    </source>
</reference>
<sequence length="104" mass="11012">MVLRGSFVLVDQAFEHLPCPLNAPVAAGWIHGPTSGTPKVRFSVANRAISTMISSLIGGGHGGFGWRHILATLLWCRHSNVGGDDAADKQGFRQGSAMTARSAR</sequence>
<evidence type="ECO:0000313" key="3">
    <source>
        <dbReference type="Proteomes" id="UP000585638"/>
    </source>
</evidence>
<dbReference type="Proteomes" id="UP000585638">
    <property type="component" value="Unassembled WGS sequence"/>
</dbReference>
<name>A0A7W9KC36_9PSEU</name>
<proteinExistence type="predicted"/>
<evidence type="ECO:0000256" key="1">
    <source>
        <dbReference type="SAM" id="MobiDB-lite"/>
    </source>
</evidence>
<keyword evidence="3" id="KW-1185">Reference proteome</keyword>
<dbReference type="RefSeq" id="WP_184859016.1">
    <property type="nucleotide sequence ID" value="NZ_JACHIR010000001.1"/>
</dbReference>
<accession>A0A7W9KC36</accession>